<keyword evidence="1" id="KW-0488">Methylation</keyword>
<name>A0ABV0G1W3_9BURK</name>
<keyword evidence="4" id="KW-0472">Membrane</keyword>
<dbReference type="PANTHER" id="PTHR43531">
    <property type="entry name" value="PROTEIN ICFG"/>
    <property type="match status" value="1"/>
</dbReference>
<evidence type="ECO:0000256" key="2">
    <source>
        <dbReference type="ARBA" id="ARBA00029447"/>
    </source>
</evidence>
<dbReference type="SMART" id="SM00283">
    <property type="entry name" value="MA"/>
    <property type="match status" value="1"/>
</dbReference>
<evidence type="ECO:0000256" key="4">
    <source>
        <dbReference type="SAM" id="Phobius"/>
    </source>
</evidence>
<dbReference type="InterPro" id="IPR003660">
    <property type="entry name" value="HAMP_dom"/>
</dbReference>
<evidence type="ECO:0000313" key="8">
    <source>
        <dbReference type="Proteomes" id="UP001495147"/>
    </source>
</evidence>
<feature type="transmembrane region" description="Helical" evidence="4">
    <location>
        <begin position="12"/>
        <end position="34"/>
    </location>
</feature>
<keyword evidence="8" id="KW-1185">Reference proteome</keyword>
<gene>
    <name evidence="7" type="ORF">ABDJ85_09505</name>
</gene>
<dbReference type="Proteomes" id="UP001495147">
    <property type="component" value="Unassembled WGS sequence"/>
</dbReference>
<dbReference type="PANTHER" id="PTHR43531:SF14">
    <property type="entry name" value="METHYL-ACCEPTING CHEMOTAXIS PROTEIN I-RELATED"/>
    <property type="match status" value="1"/>
</dbReference>
<feature type="transmembrane region" description="Helical" evidence="4">
    <location>
        <begin position="188"/>
        <end position="209"/>
    </location>
</feature>
<organism evidence="7 8">
    <name type="scientific">Roseateles paludis</name>
    <dbReference type="NCBI Taxonomy" id="3145238"/>
    <lineage>
        <taxon>Bacteria</taxon>
        <taxon>Pseudomonadati</taxon>
        <taxon>Pseudomonadota</taxon>
        <taxon>Betaproteobacteria</taxon>
        <taxon>Burkholderiales</taxon>
        <taxon>Sphaerotilaceae</taxon>
        <taxon>Roseateles</taxon>
    </lineage>
</organism>
<comment type="similarity">
    <text evidence="2">Belongs to the methyl-accepting chemotaxis (MCP) protein family.</text>
</comment>
<sequence length="514" mass="53913">MLLQYRIGTRLGIGFGAVLAAAVAAFAAATFIGLQGQAATHDSAEESAQRINLVSAMREAELVMVSSIRSAGLQTDGAAINADVAAYRAAGKAIQSSENEFSALPLSDAERATLANITQLRKDAAPLVEDAIKFTMAMAGDQAAKLLNEQFSAVEKRWAAELSKLADLQRERAAHAREAIARANRQRLLALGALLLLVVLGGGAFAAAMTRSVTRPLRKAVEVAQSVAEGDLDIHITAKGDDEAAELLRALQSMTGQLASMVASVRESALSIDVASQEISQGNMDLSNRTEAQAASVQSTSSTLQNLTSMVSETASNAHTAHKLTDETADVARGGSTAMSSVLQTMSRISESSRRISEIIGVIDGIAFQTNILALNAAVEAARAGEQGRGFAVVASEVRALAQRVTTAAAEVRTLIAESAERVDDGLRQADGMNSTMGKLLDSVDRVRVLVAEITSAASLQREGIVKVNESVRTIDTTTSQNAALVEEVAAAAQSLSGQTTRLRDLVQRFRTAG</sequence>
<dbReference type="Gene3D" id="1.10.287.950">
    <property type="entry name" value="Methyl-accepting chemotaxis protein"/>
    <property type="match status" value="1"/>
</dbReference>
<dbReference type="SMART" id="SM00304">
    <property type="entry name" value="HAMP"/>
    <property type="match status" value="1"/>
</dbReference>
<dbReference type="InterPro" id="IPR004089">
    <property type="entry name" value="MCPsignal_dom"/>
</dbReference>
<dbReference type="CDD" id="cd06225">
    <property type="entry name" value="HAMP"/>
    <property type="match status" value="1"/>
</dbReference>
<reference evidence="7 8" key="1">
    <citation type="submission" date="2024-05" db="EMBL/GenBank/DDBJ databases">
        <title>Roseateles sp. DJS-2-20 16S ribosomal RNA gene Genome sequencing and assembly.</title>
        <authorList>
            <person name="Woo H."/>
        </authorList>
    </citation>
    <scope>NUCLEOTIDE SEQUENCE [LARGE SCALE GENOMIC DNA]</scope>
    <source>
        <strain evidence="7 8">DJS-2-20</strain>
    </source>
</reference>
<evidence type="ECO:0000259" key="6">
    <source>
        <dbReference type="PROSITE" id="PS50885"/>
    </source>
</evidence>
<evidence type="ECO:0000313" key="7">
    <source>
        <dbReference type="EMBL" id="MEO3691704.1"/>
    </source>
</evidence>
<dbReference type="PROSITE" id="PS50885">
    <property type="entry name" value="HAMP"/>
    <property type="match status" value="1"/>
</dbReference>
<feature type="domain" description="Methyl-accepting transducer" evidence="5">
    <location>
        <begin position="268"/>
        <end position="497"/>
    </location>
</feature>
<dbReference type="Pfam" id="PF12729">
    <property type="entry name" value="4HB_MCP_1"/>
    <property type="match status" value="1"/>
</dbReference>
<dbReference type="EMBL" id="JBDPZD010000002">
    <property type="protein sequence ID" value="MEO3691704.1"/>
    <property type="molecule type" value="Genomic_DNA"/>
</dbReference>
<comment type="caution">
    <text evidence="7">The sequence shown here is derived from an EMBL/GenBank/DDBJ whole genome shotgun (WGS) entry which is preliminary data.</text>
</comment>
<protein>
    <submittedName>
        <fullName evidence="7">Methyl-accepting chemotaxis protein</fullName>
    </submittedName>
</protein>
<keyword evidence="3" id="KW-0807">Transducer</keyword>
<keyword evidence="4" id="KW-1133">Transmembrane helix</keyword>
<keyword evidence="4" id="KW-0812">Transmembrane</keyword>
<dbReference type="PROSITE" id="PS50111">
    <property type="entry name" value="CHEMOTAXIS_TRANSDUC_2"/>
    <property type="match status" value="1"/>
</dbReference>
<dbReference type="InterPro" id="IPR047347">
    <property type="entry name" value="YvaQ-like_sensor"/>
</dbReference>
<evidence type="ECO:0000259" key="5">
    <source>
        <dbReference type="PROSITE" id="PS50111"/>
    </source>
</evidence>
<dbReference type="InterPro" id="IPR051310">
    <property type="entry name" value="MCP_chemotaxis"/>
</dbReference>
<dbReference type="CDD" id="cd19411">
    <property type="entry name" value="MCP2201-like_sensor"/>
    <property type="match status" value="1"/>
</dbReference>
<dbReference type="SUPFAM" id="SSF58104">
    <property type="entry name" value="Methyl-accepting chemotaxis protein (MCP) signaling domain"/>
    <property type="match status" value="1"/>
</dbReference>
<accession>A0ABV0G1W3</accession>
<evidence type="ECO:0000256" key="1">
    <source>
        <dbReference type="ARBA" id="ARBA00022481"/>
    </source>
</evidence>
<dbReference type="Pfam" id="PF00672">
    <property type="entry name" value="HAMP"/>
    <property type="match status" value="1"/>
</dbReference>
<dbReference type="RefSeq" id="WP_347704517.1">
    <property type="nucleotide sequence ID" value="NZ_JBDPZD010000002.1"/>
</dbReference>
<evidence type="ECO:0000256" key="3">
    <source>
        <dbReference type="PROSITE-ProRule" id="PRU00284"/>
    </source>
</evidence>
<proteinExistence type="inferred from homology"/>
<dbReference type="InterPro" id="IPR024478">
    <property type="entry name" value="HlyB_4HB_MCP"/>
</dbReference>
<dbReference type="Pfam" id="PF00015">
    <property type="entry name" value="MCPsignal"/>
    <property type="match status" value="1"/>
</dbReference>
<feature type="domain" description="HAMP" evidence="6">
    <location>
        <begin position="211"/>
        <end position="263"/>
    </location>
</feature>